<reference evidence="3" key="2">
    <citation type="submission" date="2025-09" db="UniProtKB">
        <authorList>
            <consortium name="Ensembl"/>
        </authorList>
    </citation>
    <scope>IDENTIFICATION</scope>
</reference>
<reference evidence="3" key="1">
    <citation type="submission" date="2025-08" db="UniProtKB">
        <authorList>
            <consortium name="Ensembl"/>
        </authorList>
    </citation>
    <scope>IDENTIFICATION</scope>
</reference>
<sequence length="231" mass="25324">MSGQTNTPYHPAGSVPTPVLIAKKIAENQSGGTANFLPSLHHLSMDEKPSTDHPVKQGPPTSAKPTHYPDNINMIIGSKDRQNQPPPNVSIQEKQAHMLANLGMNQPLLQDDSLHIVGKKPRNVPTRKLLQPEHNSYGGKSRNFNPVTSTSVYRTSENPARGSKPPAPTPAPRPPRHIVPQKPASSLSADNRRRSNSMFRPQGITVQFSGRGEMNESRREALRKLGLLKKS</sequence>
<organism evidence="3 4">
    <name type="scientific">Haplochromis burtoni</name>
    <name type="common">Burton's mouthbrooder</name>
    <name type="synonym">Chromis burtoni</name>
    <dbReference type="NCBI Taxonomy" id="8153"/>
    <lineage>
        <taxon>Eukaryota</taxon>
        <taxon>Metazoa</taxon>
        <taxon>Chordata</taxon>
        <taxon>Craniata</taxon>
        <taxon>Vertebrata</taxon>
        <taxon>Euteleostomi</taxon>
        <taxon>Actinopterygii</taxon>
        <taxon>Neopterygii</taxon>
        <taxon>Teleostei</taxon>
        <taxon>Neoteleostei</taxon>
        <taxon>Acanthomorphata</taxon>
        <taxon>Ovalentaria</taxon>
        <taxon>Cichlomorphae</taxon>
        <taxon>Cichliformes</taxon>
        <taxon>Cichlidae</taxon>
        <taxon>African cichlids</taxon>
        <taxon>Pseudocrenilabrinae</taxon>
        <taxon>Haplochromini</taxon>
        <taxon>Haplochromis</taxon>
    </lineage>
</organism>
<feature type="compositionally biased region" description="Polar residues" evidence="2">
    <location>
        <begin position="196"/>
        <end position="208"/>
    </location>
</feature>
<accession>A0A3Q2UYN2</accession>
<feature type="compositionally biased region" description="Polar residues" evidence="2">
    <location>
        <begin position="142"/>
        <end position="158"/>
    </location>
</feature>
<evidence type="ECO:0008006" key="5">
    <source>
        <dbReference type="Google" id="ProtNLM"/>
    </source>
</evidence>
<protein>
    <recommendedName>
        <fullName evidence="5">Proline and serine rich 2</fullName>
    </recommendedName>
</protein>
<dbReference type="Ensembl" id="ENSHBUT00000011072.1">
    <property type="protein sequence ID" value="ENSHBUP00000003035.1"/>
    <property type="gene ID" value="ENSHBUG00000004270.1"/>
</dbReference>
<dbReference type="AlphaFoldDB" id="A0A3Q2UYN2"/>
<dbReference type="STRING" id="8153.ENSHBUP00000003035"/>
<evidence type="ECO:0000313" key="3">
    <source>
        <dbReference type="Ensembl" id="ENSHBUP00000003035.1"/>
    </source>
</evidence>
<evidence type="ECO:0000256" key="1">
    <source>
        <dbReference type="ARBA" id="ARBA00022553"/>
    </source>
</evidence>
<feature type="region of interest" description="Disordered" evidence="2">
    <location>
        <begin position="43"/>
        <end position="89"/>
    </location>
</feature>
<evidence type="ECO:0000313" key="4">
    <source>
        <dbReference type="Proteomes" id="UP000264840"/>
    </source>
</evidence>
<feature type="region of interest" description="Disordered" evidence="2">
    <location>
        <begin position="121"/>
        <end position="217"/>
    </location>
</feature>
<keyword evidence="1" id="KW-0597">Phosphoprotein</keyword>
<dbReference type="Pfam" id="PF15385">
    <property type="entry name" value="SARG"/>
    <property type="match status" value="1"/>
</dbReference>
<dbReference type="Proteomes" id="UP000264840">
    <property type="component" value="Unplaced"/>
</dbReference>
<dbReference type="PANTHER" id="PTHR16095:SF9">
    <property type="entry name" value="PROLINE AND SERINE-RICH PROTEIN 2"/>
    <property type="match status" value="1"/>
</dbReference>
<dbReference type="GeneTree" id="ENSGT01010000222533"/>
<name>A0A3Q2UYN2_HAPBU</name>
<keyword evidence="4" id="KW-1185">Reference proteome</keyword>
<evidence type="ECO:0000256" key="2">
    <source>
        <dbReference type="SAM" id="MobiDB-lite"/>
    </source>
</evidence>
<dbReference type="PANTHER" id="PTHR16095">
    <property type="entry name" value="TRANSMEMBRANE PROTEIN 143 FAMILY MEMBER"/>
    <property type="match status" value="1"/>
</dbReference>
<feature type="compositionally biased region" description="Basic and acidic residues" evidence="2">
    <location>
        <begin position="43"/>
        <end position="55"/>
    </location>
</feature>
<dbReference type="OMA" id="QEKQAHM"/>
<proteinExistence type="predicted"/>